<evidence type="ECO:0000256" key="1">
    <source>
        <dbReference type="SAM" id="MobiDB-lite"/>
    </source>
</evidence>
<accession>A0A8S2LY16</accession>
<evidence type="ECO:0000313" key="3">
    <source>
        <dbReference type="Proteomes" id="UP000681967"/>
    </source>
</evidence>
<feature type="compositionally biased region" description="Polar residues" evidence="1">
    <location>
        <begin position="216"/>
        <end position="231"/>
    </location>
</feature>
<reference evidence="2" key="1">
    <citation type="submission" date="2021-02" db="EMBL/GenBank/DDBJ databases">
        <authorList>
            <person name="Nowell W R."/>
        </authorList>
    </citation>
    <scope>NUCLEOTIDE SEQUENCE</scope>
</reference>
<protein>
    <submittedName>
        <fullName evidence="2">Uncharacterized protein</fullName>
    </submittedName>
</protein>
<organism evidence="2 3">
    <name type="scientific">Rotaria magnacalcarata</name>
    <dbReference type="NCBI Taxonomy" id="392030"/>
    <lineage>
        <taxon>Eukaryota</taxon>
        <taxon>Metazoa</taxon>
        <taxon>Spiralia</taxon>
        <taxon>Gnathifera</taxon>
        <taxon>Rotifera</taxon>
        <taxon>Eurotatoria</taxon>
        <taxon>Bdelloidea</taxon>
        <taxon>Philodinida</taxon>
        <taxon>Philodinidae</taxon>
        <taxon>Rotaria</taxon>
    </lineage>
</organism>
<feature type="compositionally biased region" description="Polar residues" evidence="1">
    <location>
        <begin position="177"/>
        <end position="195"/>
    </location>
</feature>
<dbReference type="EMBL" id="CAJOBH010002909">
    <property type="protein sequence ID" value="CAF3928929.1"/>
    <property type="molecule type" value="Genomic_DNA"/>
</dbReference>
<proteinExistence type="predicted"/>
<evidence type="ECO:0000313" key="2">
    <source>
        <dbReference type="EMBL" id="CAF3928929.1"/>
    </source>
</evidence>
<dbReference type="Proteomes" id="UP000681967">
    <property type="component" value="Unassembled WGS sequence"/>
</dbReference>
<dbReference type="AlphaFoldDB" id="A0A8S2LY16"/>
<comment type="caution">
    <text evidence="2">The sequence shown here is derived from an EMBL/GenBank/DDBJ whole genome shotgun (WGS) entry which is preliminary data.</text>
</comment>
<gene>
    <name evidence="2" type="ORF">BYL167_LOCUS9896</name>
</gene>
<feature type="region of interest" description="Disordered" evidence="1">
    <location>
        <begin position="177"/>
        <end position="231"/>
    </location>
</feature>
<sequence>MTVLSLMSTKFHQHLLSLLFKSIISLLIQTTIDIHTQLHLWKETFYFRRQSIGDRSTADVLKDFSGYGNSLLVFKDVKMLMKIDLTAAVRRQILKLLEKKPTTPYPTLVCIDNMIHVYVDFNPILSKNSPDYAIALLIAMYTSFELTFDKKSRTIRKEHRYSFNNTYRQFQTQTQIHMNSSQDSLNKQDSSTITQKPEPKPSNNNSNSDILVATSECRNNSENTTSVSLNS</sequence>
<name>A0A8S2LY16_9BILA</name>